<proteinExistence type="inferred from homology"/>
<dbReference type="Gene3D" id="3.30.1140.40">
    <property type="entry name" value="Tctex-1"/>
    <property type="match status" value="1"/>
</dbReference>
<comment type="similarity">
    <text evidence="1">Belongs to the dynein light chain Tctex-type family.</text>
</comment>
<evidence type="ECO:0000313" key="3">
    <source>
        <dbReference type="EMBL" id="CAF2060251.1"/>
    </source>
</evidence>
<dbReference type="EMBL" id="CAJNRE010006928">
    <property type="protein sequence ID" value="CAF2060251.1"/>
    <property type="molecule type" value="Genomic_DNA"/>
</dbReference>
<dbReference type="EMBL" id="CAJNRF010014964">
    <property type="protein sequence ID" value="CAF2163282.1"/>
    <property type="molecule type" value="Genomic_DNA"/>
</dbReference>
<evidence type="ECO:0008006" key="7">
    <source>
        <dbReference type="Google" id="ProtNLM"/>
    </source>
</evidence>
<evidence type="ECO:0000313" key="4">
    <source>
        <dbReference type="EMBL" id="CAF2105116.1"/>
    </source>
</evidence>
<keyword evidence="2" id="KW-0812">Transmembrane</keyword>
<evidence type="ECO:0000256" key="1">
    <source>
        <dbReference type="ARBA" id="ARBA00005361"/>
    </source>
</evidence>
<protein>
    <recommendedName>
        <fullName evidence="7">Dynein light chain</fullName>
    </recommendedName>
</protein>
<dbReference type="AlphaFoldDB" id="A0A816YKA0"/>
<keyword evidence="2" id="KW-0472">Membrane</keyword>
<evidence type="ECO:0000313" key="5">
    <source>
        <dbReference type="EMBL" id="CAF2163282.1"/>
    </source>
</evidence>
<evidence type="ECO:0000256" key="2">
    <source>
        <dbReference type="SAM" id="Phobius"/>
    </source>
</evidence>
<dbReference type="EMBL" id="CAJNRG010008563">
    <property type="protein sequence ID" value="CAF2105116.1"/>
    <property type="molecule type" value="Genomic_DNA"/>
</dbReference>
<evidence type="ECO:0000313" key="6">
    <source>
        <dbReference type="Proteomes" id="UP000663856"/>
    </source>
</evidence>
<keyword evidence="2" id="KW-1133">Transmembrane helix</keyword>
<dbReference type="InterPro" id="IPR038586">
    <property type="entry name" value="Tctex-1-like_sf"/>
</dbReference>
<reference evidence="5" key="1">
    <citation type="submission" date="2021-02" db="EMBL/GenBank/DDBJ databases">
        <authorList>
            <person name="Nowell W R."/>
        </authorList>
    </citation>
    <scope>NUCLEOTIDE SEQUENCE</scope>
</reference>
<dbReference type="Proteomes" id="UP000663887">
    <property type="component" value="Unassembled WGS sequence"/>
</dbReference>
<dbReference type="Pfam" id="PF03645">
    <property type="entry name" value="Tctex-1"/>
    <property type="match status" value="1"/>
</dbReference>
<feature type="transmembrane region" description="Helical" evidence="2">
    <location>
        <begin position="122"/>
        <end position="144"/>
    </location>
</feature>
<dbReference type="InterPro" id="IPR005334">
    <property type="entry name" value="Tctex-1-like"/>
</dbReference>
<name>A0A816YKA0_9BILA</name>
<sequence>MLITESWIDDSHPWKINERDLKIFSNYETIVERQRNRLDENEIQNFVSKYILDQLDEKIYNLDLSIQLSQNIAKTIRQELSDKYKFYKIIIQTFVGKISNNLNSQNFKLYASYRFDQRTDKYLSIIQNNGNIYCSCIIFLLFYVSPDHRTPKLR</sequence>
<dbReference type="Proteomes" id="UP000663824">
    <property type="component" value="Unassembled WGS sequence"/>
</dbReference>
<accession>A0A816YKA0</accession>
<gene>
    <name evidence="3" type="ORF">MBJ925_LOCUS14767</name>
    <name evidence="5" type="ORF">WKI299_LOCUS32419</name>
    <name evidence="4" type="ORF">XDN619_LOCUS19581</name>
</gene>
<dbReference type="Proteomes" id="UP000663856">
    <property type="component" value="Unassembled WGS sequence"/>
</dbReference>
<comment type="caution">
    <text evidence="5">The sequence shown here is derived from an EMBL/GenBank/DDBJ whole genome shotgun (WGS) entry which is preliminary data.</text>
</comment>
<organism evidence="5 6">
    <name type="scientific">Rotaria magnacalcarata</name>
    <dbReference type="NCBI Taxonomy" id="392030"/>
    <lineage>
        <taxon>Eukaryota</taxon>
        <taxon>Metazoa</taxon>
        <taxon>Spiralia</taxon>
        <taxon>Gnathifera</taxon>
        <taxon>Rotifera</taxon>
        <taxon>Eurotatoria</taxon>
        <taxon>Bdelloidea</taxon>
        <taxon>Philodinida</taxon>
        <taxon>Philodinidae</taxon>
        <taxon>Rotaria</taxon>
    </lineage>
</organism>